<dbReference type="EMBL" id="VSRR010098929">
    <property type="protein sequence ID" value="MPC94524.1"/>
    <property type="molecule type" value="Genomic_DNA"/>
</dbReference>
<dbReference type="OrthoDB" id="284473at2759"/>
<keyword evidence="2" id="KW-1185">Reference proteome</keyword>
<proteinExistence type="predicted"/>
<gene>
    <name evidence="1" type="ORF">E2C01_089697</name>
</gene>
<dbReference type="AlphaFoldDB" id="A0A5B7JQA5"/>
<dbReference type="Proteomes" id="UP000324222">
    <property type="component" value="Unassembled WGS sequence"/>
</dbReference>
<comment type="caution">
    <text evidence="1">The sequence shown here is derived from an EMBL/GenBank/DDBJ whole genome shotgun (WGS) entry which is preliminary data.</text>
</comment>
<evidence type="ECO:0000313" key="2">
    <source>
        <dbReference type="Proteomes" id="UP000324222"/>
    </source>
</evidence>
<sequence>MEEVQPLSSLKELMEWSMPCLTSNIHRERLRARPPSSHLRTLVCHDMKGGYLDDSFDFLLLLVLLLPPSFVMEEDTHDHQAELPSSAQEDVLLLHGDSPGAPGSFGSQASTRSMRFCSRIACTQILGSFLHNPDSVCVKCRDICCLSKKWVNVLTGVVRKWLLHISNSAV</sequence>
<protein>
    <submittedName>
        <fullName evidence="1">Uncharacterized protein</fullName>
    </submittedName>
</protein>
<name>A0A5B7JQA5_PORTR</name>
<organism evidence="1 2">
    <name type="scientific">Portunus trituberculatus</name>
    <name type="common">Swimming crab</name>
    <name type="synonym">Neptunus trituberculatus</name>
    <dbReference type="NCBI Taxonomy" id="210409"/>
    <lineage>
        <taxon>Eukaryota</taxon>
        <taxon>Metazoa</taxon>
        <taxon>Ecdysozoa</taxon>
        <taxon>Arthropoda</taxon>
        <taxon>Crustacea</taxon>
        <taxon>Multicrustacea</taxon>
        <taxon>Malacostraca</taxon>
        <taxon>Eumalacostraca</taxon>
        <taxon>Eucarida</taxon>
        <taxon>Decapoda</taxon>
        <taxon>Pleocyemata</taxon>
        <taxon>Brachyura</taxon>
        <taxon>Eubrachyura</taxon>
        <taxon>Portunoidea</taxon>
        <taxon>Portunidae</taxon>
        <taxon>Portuninae</taxon>
        <taxon>Portunus</taxon>
    </lineage>
</organism>
<reference evidence="1 2" key="1">
    <citation type="submission" date="2019-05" db="EMBL/GenBank/DDBJ databases">
        <title>Another draft genome of Portunus trituberculatus and its Hox gene families provides insights of decapod evolution.</title>
        <authorList>
            <person name="Jeong J.-H."/>
            <person name="Song I."/>
            <person name="Kim S."/>
            <person name="Choi T."/>
            <person name="Kim D."/>
            <person name="Ryu S."/>
            <person name="Kim W."/>
        </authorList>
    </citation>
    <scope>NUCLEOTIDE SEQUENCE [LARGE SCALE GENOMIC DNA]</scope>
    <source>
        <tissue evidence="1">Muscle</tissue>
    </source>
</reference>
<accession>A0A5B7JQA5</accession>
<evidence type="ECO:0000313" key="1">
    <source>
        <dbReference type="EMBL" id="MPC94524.1"/>
    </source>
</evidence>